<dbReference type="Pfam" id="PF00646">
    <property type="entry name" value="F-box"/>
    <property type="match status" value="1"/>
</dbReference>
<dbReference type="InterPro" id="IPR036047">
    <property type="entry name" value="F-box-like_dom_sf"/>
</dbReference>
<reference evidence="2" key="1">
    <citation type="submission" date="2022-07" db="EMBL/GenBank/DDBJ databases">
        <authorList>
            <person name="Macas J."/>
            <person name="Novak P."/>
            <person name="Neumann P."/>
        </authorList>
    </citation>
    <scope>NUCLEOTIDE SEQUENCE</scope>
</reference>
<name>A0AAV0DDU0_9ASTE</name>
<protein>
    <recommendedName>
        <fullName evidence="1">F-box domain-containing protein</fullName>
    </recommendedName>
</protein>
<dbReference type="InterPro" id="IPR017451">
    <property type="entry name" value="F-box-assoc_interact_dom"/>
</dbReference>
<organism evidence="2 3">
    <name type="scientific">Cuscuta epithymum</name>
    <dbReference type="NCBI Taxonomy" id="186058"/>
    <lineage>
        <taxon>Eukaryota</taxon>
        <taxon>Viridiplantae</taxon>
        <taxon>Streptophyta</taxon>
        <taxon>Embryophyta</taxon>
        <taxon>Tracheophyta</taxon>
        <taxon>Spermatophyta</taxon>
        <taxon>Magnoliopsida</taxon>
        <taxon>eudicotyledons</taxon>
        <taxon>Gunneridae</taxon>
        <taxon>Pentapetalae</taxon>
        <taxon>asterids</taxon>
        <taxon>lamiids</taxon>
        <taxon>Solanales</taxon>
        <taxon>Convolvulaceae</taxon>
        <taxon>Cuscuteae</taxon>
        <taxon>Cuscuta</taxon>
        <taxon>Cuscuta subgen. Cuscuta</taxon>
    </lineage>
</organism>
<comment type="caution">
    <text evidence="2">The sequence shown here is derived from an EMBL/GenBank/DDBJ whole genome shotgun (WGS) entry which is preliminary data.</text>
</comment>
<dbReference type="PANTHER" id="PTHR31111">
    <property type="entry name" value="BNAA05G37150D PROTEIN-RELATED"/>
    <property type="match status" value="1"/>
</dbReference>
<dbReference type="NCBIfam" id="TIGR01640">
    <property type="entry name" value="F_box_assoc_1"/>
    <property type="match status" value="1"/>
</dbReference>
<feature type="domain" description="F-box" evidence="1">
    <location>
        <begin position="28"/>
        <end position="67"/>
    </location>
</feature>
<dbReference type="EMBL" id="CAMAPF010000104">
    <property type="protein sequence ID" value="CAH9099070.1"/>
    <property type="molecule type" value="Genomic_DNA"/>
</dbReference>
<dbReference type="SMART" id="SM00256">
    <property type="entry name" value="FBOX"/>
    <property type="match status" value="1"/>
</dbReference>
<evidence type="ECO:0000259" key="1">
    <source>
        <dbReference type="SMART" id="SM00256"/>
    </source>
</evidence>
<evidence type="ECO:0000313" key="3">
    <source>
        <dbReference type="Proteomes" id="UP001152523"/>
    </source>
</evidence>
<dbReference type="Proteomes" id="UP001152523">
    <property type="component" value="Unassembled WGS sequence"/>
</dbReference>
<evidence type="ECO:0000313" key="2">
    <source>
        <dbReference type="EMBL" id="CAH9099070.1"/>
    </source>
</evidence>
<dbReference type="InterPro" id="IPR001810">
    <property type="entry name" value="F-box_dom"/>
</dbReference>
<dbReference type="Pfam" id="PF08268">
    <property type="entry name" value="FBA_3"/>
    <property type="match status" value="1"/>
</dbReference>
<proteinExistence type="predicted"/>
<keyword evidence="3" id="KW-1185">Reference proteome</keyword>
<dbReference type="SUPFAM" id="SSF81383">
    <property type="entry name" value="F-box domain"/>
    <property type="match status" value="1"/>
</dbReference>
<gene>
    <name evidence="2" type="ORF">CEPIT_LOCUS14738</name>
</gene>
<dbReference type="InterPro" id="IPR013187">
    <property type="entry name" value="F-box-assoc_dom_typ3"/>
</dbReference>
<dbReference type="PANTHER" id="PTHR31111:SF138">
    <property type="entry name" value="F-BOX ASSOCIATED DOMAIN-CONTAINING PROTEIN"/>
    <property type="match status" value="1"/>
</dbReference>
<sequence>MSEAPSEYGTHLPTTTLIHGHGGLLQMLHRDILFQILVRLGAKSRGKLSCVSKCFRSISTDPSFAEFQRNWSAARNHGTTILFSIQTWFMPVHDHPLIRCPVSNPMSEQFYTIIYEQNQAGKLLQAKIVCNSNKGWFEYGSCVSFAKDQTCFFNKHSEWIVVNLITGQHTTLPPTPSSSRHSCALLGYDGVSGTYKVLKAETKRTVKYWVFTLGVDEMWRRIRSPLLFYIIRYFTNSVCIDGVIYSYNEMSSPGRCSKLVAFDIRSESFHSIALPATYESFGRTSWVELDGRFAVMYVHQNKQVIAWSLETAAKSPSSWKKQAFPFPSEASSVPQTFITATPAGEIVLLVLKGTLSLWVLLDKFGTNPVWKEFRVRGLADFTPRICKSSEVAFAQNIAGNLLQLE</sequence>
<accession>A0AAV0DDU0</accession>
<dbReference type="AlphaFoldDB" id="A0AAV0DDU0"/>